<evidence type="ECO:0000256" key="1">
    <source>
        <dbReference type="ARBA" id="ARBA00022729"/>
    </source>
</evidence>
<organism evidence="2 3">
    <name type="scientific">Pseudaminobacter soli</name>
    <name type="common">ex Li et al. 2025</name>
    <dbReference type="NCBI Taxonomy" id="1295366"/>
    <lineage>
        <taxon>Bacteria</taxon>
        <taxon>Pseudomonadati</taxon>
        <taxon>Pseudomonadota</taxon>
        <taxon>Alphaproteobacteria</taxon>
        <taxon>Hyphomicrobiales</taxon>
        <taxon>Phyllobacteriaceae</taxon>
        <taxon>Pseudaminobacter</taxon>
    </lineage>
</organism>
<evidence type="ECO:0000313" key="3">
    <source>
        <dbReference type="Proteomes" id="UP000240653"/>
    </source>
</evidence>
<protein>
    <submittedName>
        <fullName evidence="2">Uncharacterized protein</fullName>
    </submittedName>
</protein>
<dbReference type="EMBL" id="PXYL01000014">
    <property type="protein sequence ID" value="PSJ57400.1"/>
    <property type="molecule type" value="Genomic_DNA"/>
</dbReference>
<dbReference type="Gene3D" id="3.30.1450.10">
    <property type="match status" value="1"/>
</dbReference>
<dbReference type="AlphaFoldDB" id="A0A2P7S4L6"/>
<evidence type="ECO:0000313" key="2">
    <source>
        <dbReference type="EMBL" id="PSJ57400.1"/>
    </source>
</evidence>
<keyword evidence="3" id="KW-1185">Reference proteome</keyword>
<reference evidence="2 3" key="1">
    <citation type="submission" date="2018-03" db="EMBL/GenBank/DDBJ databases">
        <title>The draft genome of Mesorhizobium soli JCM 19897.</title>
        <authorList>
            <person name="Li L."/>
            <person name="Liu L."/>
            <person name="Liang L."/>
            <person name="Wang T."/>
            <person name="Zhang X."/>
        </authorList>
    </citation>
    <scope>NUCLEOTIDE SEQUENCE [LARGE SCALE GENOMIC DNA]</scope>
    <source>
        <strain evidence="2 3">JCM 19897</strain>
    </source>
</reference>
<name>A0A2P7S4L6_9HYPH</name>
<gene>
    <name evidence="2" type="ORF">C7I85_22715</name>
</gene>
<dbReference type="Proteomes" id="UP000240653">
    <property type="component" value="Unassembled WGS sequence"/>
</dbReference>
<dbReference type="InterPro" id="IPR037873">
    <property type="entry name" value="BamE-like"/>
</dbReference>
<sequence>MSYTQAVLVLGCKGDELSQSEMAGFVTVMYMWDGSGFGGNMNAMFQNGRLIAKAQFGLE</sequence>
<keyword evidence="1" id="KW-0732">Signal</keyword>
<comment type="caution">
    <text evidence="2">The sequence shown here is derived from an EMBL/GenBank/DDBJ whole genome shotgun (WGS) entry which is preliminary data.</text>
</comment>
<accession>A0A2P7S4L6</accession>
<proteinExistence type="predicted"/>